<keyword evidence="4" id="KW-1185">Reference proteome</keyword>
<dbReference type="OrthoDB" id="9767495at2"/>
<dbReference type="Gene3D" id="3.40.50.720">
    <property type="entry name" value="NAD(P)-binding Rossmann-like Domain"/>
    <property type="match status" value="1"/>
</dbReference>
<dbReference type="RefSeq" id="WP_131775617.1">
    <property type="nucleotide sequence ID" value="NZ_BMOB01000001.1"/>
</dbReference>
<evidence type="ECO:0000313" key="3">
    <source>
        <dbReference type="EMBL" id="GGI78450.1"/>
    </source>
</evidence>
<dbReference type="Pfam" id="PF03435">
    <property type="entry name" value="Sacchrp_dh_NADP"/>
    <property type="match status" value="1"/>
</dbReference>
<evidence type="ECO:0000259" key="1">
    <source>
        <dbReference type="Pfam" id="PF03435"/>
    </source>
</evidence>
<feature type="domain" description="Saccharopine dehydrogenase-like C-terminal" evidence="2">
    <location>
        <begin position="152"/>
        <end position="435"/>
    </location>
</feature>
<dbReference type="Gene3D" id="3.30.360.30">
    <property type="entry name" value="homospermidine synthase like"/>
    <property type="match status" value="1"/>
</dbReference>
<sequence length="467" mass="52688">MYKKIKFEHRIVMIGFGTVGQATIPLLFNHLDIQPHQIQIITKDDPGNAIVERYGISLILNVITKENYLEVLAANLKPKDVLLNLSVGISSVELIKYCQQNEVLYLDLCTEPWAGFYDNENLAPKQRTNYALREAVLKLKNGPSTTALVTHGANPGLVSHFVKQALINIAKDSGQELHAPTSSQEWASLAKSLNIKAIHIAENDTQNILRYRQAQEFINTWSVGGFIGEGLQPAELGWGTHERHWPEDAEGYDYGEKCSIYLNRPGASVKVRTWTPSRGPFHGFLITHSEAISIADYLSYKENNRVIYRPTVHYAYQPCPLARLSLLELAGNEWQIQSKHQIIIDEIVDGSDELGVLLMGHQRGAYWFGSTLSIQEVRKIADYNNATTLQVVAGTIAGLLWVIEHPKAGLVEPEDIDFQYVLTIAKDYLGQLSGHYTDWTPLTNRERLFTEEVDHSDPWQFKNIRVT</sequence>
<comment type="caution">
    <text evidence="3">The sequence shown here is derived from an EMBL/GenBank/DDBJ whole genome shotgun (WGS) entry which is preliminary data.</text>
</comment>
<reference evidence="3" key="2">
    <citation type="submission" date="2020-09" db="EMBL/GenBank/DDBJ databases">
        <authorList>
            <person name="Sun Q."/>
            <person name="Ohkuma M."/>
        </authorList>
    </citation>
    <scope>NUCLEOTIDE SEQUENCE</scope>
    <source>
        <strain evidence="3">JCM 13919</strain>
    </source>
</reference>
<evidence type="ECO:0000313" key="4">
    <source>
        <dbReference type="Proteomes" id="UP000630149"/>
    </source>
</evidence>
<evidence type="ECO:0000259" key="2">
    <source>
        <dbReference type="Pfam" id="PF16653"/>
    </source>
</evidence>
<dbReference type="InterPro" id="IPR023181">
    <property type="entry name" value="Homospermid_syn-like_C"/>
</dbReference>
<name>A0A917JN56_9GAMM</name>
<feature type="domain" description="Saccharopine dehydrogenase NADP binding" evidence="1">
    <location>
        <begin position="11"/>
        <end position="140"/>
    </location>
</feature>
<protein>
    <submittedName>
        <fullName evidence="3">Homospermidine synthase</fullName>
    </submittedName>
</protein>
<dbReference type="InterPro" id="IPR032095">
    <property type="entry name" value="Sacchrp_dh-like_C"/>
</dbReference>
<proteinExistence type="predicted"/>
<dbReference type="Pfam" id="PF16653">
    <property type="entry name" value="Sacchrp_dh_C"/>
    <property type="match status" value="1"/>
</dbReference>
<gene>
    <name evidence="3" type="primary">hss</name>
    <name evidence="3" type="ORF">GCM10007966_03890</name>
</gene>
<accession>A0A917JN56</accession>
<dbReference type="Proteomes" id="UP000630149">
    <property type="component" value="Unassembled WGS sequence"/>
</dbReference>
<organism evidence="3 4">
    <name type="scientific">Legionella impletisoli</name>
    <dbReference type="NCBI Taxonomy" id="343510"/>
    <lineage>
        <taxon>Bacteria</taxon>
        <taxon>Pseudomonadati</taxon>
        <taxon>Pseudomonadota</taxon>
        <taxon>Gammaproteobacteria</taxon>
        <taxon>Legionellales</taxon>
        <taxon>Legionellaceae</taxon>
        <taxon>Legionella</taxon>
    </lineage>
</organism>
<dbReference type="AlphaFoldDB" id="A0A917JN56"/>
<reference evidence="3" key="1">
    <citation type="journal article" date="2014" name="Int. J. Syst. Evol. Microbiol.">
        <title>Complete genome sequence of Corynebacterium casei LMG S-19264T (=DSM 44701T), isolated from a smear-ripened cheese.</title>
        <authorList>
            <consortium name="US DOE Joint Genome Institute (JGI-PGF)"/>
            <person name="Walter F."/>
            <person name="Albersmeier A."/>
            <person name="Kalinowski J."/>
            <person name="Ruckert C."/>
        </authorList>
    </citation>
    <scope>NUCLEOTIDE SEQUENCE</scope>
    <source>
        <strain evidence="3">JCM 13919</strain>
    </source>
</reference>
<dbReference type="EMBL" id="BMOB01000001">
    <property type="protein sequence ID" value="GGI78450.1"/>
    <property type="molecule type" value="Genomic_DNA"/>
</dbReference>
<dbReference type="InterPro" id="IPR005097">
    <property type="entry name" value="Sacchrp_dh_NADP-bd"/>
</dbReference>